<protein>
    <recommendedName>
        <fullName evidence="4">Methyltransferase domain-containing protein</fullName>
    </recommendedName>
</protein>
<dbReference type="InterPro" id="IPR029063">
    <property type="entry name" value="SAM-dependent_MTases_sf"/>
</dbReference>
<evidence type="ECO:0000256" key="1">
    <source>
        <dbReference type="ARBA" id="ARBA00022679"/>
    </source>
</evidence>
<dbReference type="Gene3D" id="3.40.50.150">
    <property type="entry name" value="Vaccinia Virus protein VP39"/>
    <property type="match status" value="1"/>
</dbReference>
<dbReference type="CDD" id="cd02440">
    <property type="entry name" value="AdoMet_MTases"/>
    <property type="match status" value="1"/>
</dbReference>
<evidence type="ECO:0000313" key="2">
    <source>
        <dbReference type="EMBL" id="VDS03230.1"/>
    </source>
</evidence>
<dbReference type="OrthoDB" id="9787738at2"/>
<dbReference type="EMBL" id="UZWD01000004">
    <property type="protein sequence ID" value="VDS03230.1"/>
    <property type="molecule type" value="Genomic_DNA"/>
</dbReference>
<dbReference type="SUPFAM" id="SSF53335">
    <property type="entry name" value="S-adenosyl-L-methionine-dependent methyltransferases"/>
    <property type="match status" value="1"/>
</dbReference>
<evidence type="ECO:0008006" key="4">
    <source>
        <dbReference type="Google" id="ProtNLM"/>
    </source>
</evidence>
<dbReference type="Pfam" id="PF13489">
    <property type="entry name" value="Methyltransf_23"/>
    <property type="match status" value="1"/>
</dbReference>
<proteinExistence type="predicted"/>
<accession>A0A3S4EJF1</accession>
<keyword evidence="3" id="KW-1185">Reference proteome</keyword>
<dbReference type="RefSeq" id="WP_126148823.1">
    <property type="nucleotide sequence ID" value="NZ_JBHTMH010000001.1"/>
</dbReference>
<evidence type="ECO:0000313" key="3">
    <source>
        <dbReference type="Proteomes" id="UP000268844"/>
    </source>
</evidence>
<reference evidence="2 3" key="1">
    <citation type="submission" date="2018-12" db="EMBL/GenBank/DDBJ databases">
        <authorList>
            <person name="Criscuolo A."/>
        </authorList>
    </citation>
    <scope>NUCLEOTIDE SEQUENCE [LARGE SCALE GENOMIC DNA]</scope>
    <source>
        <strain evidence="2">ACIP1116281</strain>
    </source>
</reference>
<sequence>MVDQAYTAEQALTYEEDTEHTLPREEAEAWIAIIHAMGLPTEARIVDYGAGTGTLMAALKGAGYPVLSLEPSNHMVAEGLRLHPELGVNDFIVGTDMSPDPQGGGGFDLIVSRQVLCHLKRPDLVFKQLHQWLRPNGWVLLVDGFWTGFSADQKQVFPLAGIKDATLAAEALAAAGFDIARAEAFHELNQARAAVCPGGVSRYVIVGRKSLSALG</sequence>
<dbReference type="AlphaFoldDB" id="A0A3S4EJF1"/>
<dbReference type="PANTHER" id="PTHR43861:SF3">
    <property type="entry name" value="PUTATIVE (AFU_ORTHOLOGUE AFUA_2G14390)-RELATED"/>
    <property type="match status" value="1"/>
</dbReference>
<gene>
    <name evidence="2" type="ORF">DEVEQU_00351</name>
</gene>
<dbReference type="PANTHER" id="PTHR43861">
    <property type="entry name" value="TRANS-ACONITATE 2-METHYLTRANSFERASE-RELATED"/>
    <property type="match status" value="1"/>
</dbReference>
<keyword evidence="1" id="KW-0808">Transferase</keyword>
<organism evidence="2 3">
    <name type="scientific">Devosia equisanguinis</name>
    <dbReference type="NCBI Taxonomy" id="2490941"/>
    <lineage>
        <taxon>Bacteria</taxon>
        <taxon>Pseudomonadati</taxon>
        <taxon>Pseudomonadota</taxon>
        <taxon>Alphaproteobacteria</taxon>
        <taxon>Hyphomicrobiales</taxon>
        <taxon>Devosiaceae</taxon>
        <taxon>Devosia</taxon>
    </lineage>
</organism>
<dbReference type="Proteomes" id="UP000268844">
    <property type="component" value="Unassembled WGS sequence"/>
</dbReference>
<name>A0A3S4EJF1_9HYPH</name>
<dbReference type="GO" id="GO:0016740">
    <property type="term" value="F:transferase activity"/>
    <property type="evidence" value="ECO:0007669"/>
    <property type="project" value="UniProtKB-KW"/>
</dbReference>